<keyword evidence="3 9" id="KW-0812">Transmembrane</keyword>
<dbReference type="Pfam" id="PF00001">
    <property type="entry name" value="7tm_1"/>
    <property type="match status" value="1"/>
</dbReference>
<evidence type="ECO:0000256" key="5">
    <source>
        <dbReference type="ARBA" id="ARBA00023040"/>
    </source>
</evidence>
<dbReference type="PANTHER" id="PTHR24230">
    <property type="entry name" value="G-PROTEIN COUPLED RECEPTOR"/>
    <property type="match status" value="1"/>
</dbReference>
<keyword evidence="4 9" id="KW-1133">Transmembrane helix</keyword>
<keyword evidence="2" id="KW-1003">Cell membrane</keyword>
<feature type="transmembrane region" description="Helical" evidence="9">
    <location>
        <begin position="22"/>
        <end position="39"/>
    </location>
</feature>
<evidence type="ECO:0000313" key="13">
    <source>
        <dbReference type="Proteomes" id="UP000663828"/>
    </source>
</evidence>
<evidence type="ECO:0000256" key="4">
    <source>
        <dbReference type="ARBA" id="ARBA00022989"/>
    </source>
</evidence>
<accession>A0A815B635</accession>
<evidence type="ECO:0000256" key="7">
    <source>
        <dbReference type="ARBA" id="ARBA00023170"/>
    </source>
</evidence>
<dbReference type="AlphaFoldDB" id="A0A815B635"/>
<evidence type="ECO:0000313" key="14">
    <source>
        <dbReference type="Proteomes" id="UP000663852"/>
    </source>
</evidence>
<comment type="subcellular location">
    <subcellularLocation>
        <location evidence="1">Cell membrane</location>
        <topology evidence="1">Multi-pass membrane protein</topology>
    </subcellularLocation>
</comment>
<gene>
    <name evidence="11" type="ORF">EDS130_LOCUS28766</name>
    <name evidence="12" type="ORF">XAT740_LOCUS35256</name>
</gene>
<dbReference type="InterPro" id="IPR017452">
    <property type="entry name" value="GPCR_Rhodpsn_7TM"/>
</dbReference>
<reference evidence="11" key="1">
    <citation type="submission" date="2021-02" db="EMBL/GenBank/DDBJ databases">
        <authorList>
            <person name="Nowell W R."/>
        </authorList>
    </citation>
    <scope>NUCLEOTIDE SEQUENCE</scope>
</reference>
<keyword evidence="13" id="KW-1185">Reference proteome</keyword>
<keyword evidence="5" id="KW-0297">G-protein coupled receptor</keyword>
<dbReference type="GO" id="GO:0007218">
    <property type="term" value="P:neuropeptide signaling pathway"/>
    <property type="evidence" value="ECO:0007669"/>
    <property type="project" value="TreeGrafter"/>
</dbReference>
<evidence type="ECO:0000256" key="2">
    <source>
        <dbReference type="ARBA" id="ARBA00022475"/>
    </source>
</evidence>
<evidence type="ECO:0000256" key="9">
    <source>
        <dbReference type="SAM" id="Phobius"/>
    </source>
</evidence>
<feature type="transmembrane region" description="Helical" evidence="9">
    <location>
        <begin position="250"/>
        <end position="268"/>
    </location>
</feature>
<dbReference type="SUPFAM" id="SSF81321">
    <property type="entry name" value="Family A G protein-coupled receptor-like"/>
    <property type="match status" value="1"/>
</dbReference>
<dbReference type="Proteomes" id="UP000663828">
    <property type="component" value="Unassembled WGS sequence"/>
</dbReference>
<dbReference type="GO" id="GO:0008528">
    <property type="term" value="F:G protein-coupled peptide receptor activity"/>
    <property type="evidence" value="ECO:0007669"/>
    <property type="project" value="TreeGrafter"/>
</dbReference>
<evidence type="ECO:0000256" key="1">
    <source>
        <dbReference type="ARBA" id="ARBA00004651"/>
    </source>
</evidence>
<feature type="domain" description="G-protein coupled receptors family 1 profile" evidence="10">
    <location>
        <begin position="31"/>
        <end position="298"/>
    </location>
</feature>
<evidence type="ECO:0000259" key="10">
    <source>
        <dbReference type="PROSITE" id="PS50262"/>
    </source>
</evidence>
<protein>
    <recommendedName>
        <fullName evidence="10">G-protein coupled receptors family 1 profile domain-containing protein</fullName>
    </recommendedName>
</protein>
<dbReference type="Proteomes" id="UP000663852">
    <property type="component" value="Unassembled WGS sequence"/>
</dbReference>
<feature type="transmembrane region" description="Helical" evidence="9">
    <location>
        <begin position="93"/>
        <end position="115"/>
    </location>
</feature>
<dbReference type="PROSITE" id="PS50262">
    <property type="entry name" value="G_PROTEIN_RECEP_F1_2"/>
    <property type="match status" value="1"/>
</dbReference>
<dbReference type="InterPro" id="IPR000276">
    <property type="entry name" value="GPCR_Rhodpsn"/>
</dbReference>
<organism evidence="11 14">
    <name type="scientific">Adineta ricciae</name>
    <name type="common">Rotifer</name>
    <dbReference type="NCBI Taxonomy" id="249248"/>
    <lineage>
        <taxon>Eukaryota</taxon>
        <taxon>Metazoa</taxon>
        <taxon>Spiralia</taxon>
        <taxon>Gnathifera</taxon>
        <taxon>Rotifera</taxon>
        <taxon>Eurotatoria</taxon>
        <taxon>Bdelloidea</taxon>
        <taxon>Adinetida</taxon>
        <taxon>Adinetidae</taxon>
        <taxon>Adineta</taxon>
    </lineage>
</organism>
<comment type="caution">
    <text evidence="11">The sequence shown here is derived from an EMBL/GenBank/DDBJ whole genome shotgun (WGS) entry which is preliminary data.</text>
</comment>
<keyword evidence="6 9" id="KW-0472">Membrane</keyword>
<feature type="transmembrane region" description="Helical" evidence="9">
    <location>
        <begin position="51"/>
        <end position="73"/>
    </location>
</feature>
<evidence type="ECO:0000256" key="8">
    <source>
        <dbReference type="ARBA" id="ARBA00023224"/>
    </source>
</evidence>
<dbReference type="GO" id="GO:0005886">
    <property type="term" value="C:plasma membrane"/>
    <property type="evidence" value="ECO:0007669"/>
    <property type="project" value="UniProtKB-SubCell"/>
</dbReference>
<feature type="transmembrane region" description="Helical" evidence="9">
    <location>
        <begin position="173"/>
        <end position="199"/>
    </location>
</feature>
<proteinExistence type="predicted"/>
<keyword evidence="8" id="KW-0807">Transducer</keyword>
<dbReference type="EMBL" id="CAJNOR010003517">
    <property type="protein sequence ID" value="CAF1421618.1"/>
    <property type="molecule type" value="Genomic_DNA"/>
</dbReference>
<dbReference type="Gene3D" id="1.20.1070.10">
    <property type="entry name" value="Rhodopsin 7-helix transmembrane proteins"/>
    <property type="match status" value="1"/>
</dbReference>
<dbReference type="PANTHER" id="PTHR24230:SF75">
    <property type="entry name" value="RELAXIN FAMILY PEPTIDE RECEPTOR 3"/>
    <property type="match status" value="1"/>
</dbReference>
<dbReference type="CDD" id="cd00637">
    <property type="entry name" value="7tm_classA_rhodopsin-like"/>
    <property type="match status" value="1"/>
</dbReference>
<feature type="transmembrane region" description="Helical" evidence="9">
    <location>
        <begin position="135"/>
        <end position="153"/>
    </location>
</feature>
<dbReference type="EMBL" id="CAJNOJ010000189">
    <property type="protein sequence ID" value="CAF1265866.1"/>
    <property type="molecule type" value="Genomic_DNA"/>
</dbReference>
<name>A0A815B635_ADIRI</name>
<evidence type="ECO:0000256" key="3">
    <source>
        <dbReference type="ARBA" id="ARBA00022692"/>
    </source>
</evidence>
<evidence type="ECO:0000313" key="11">
    <source>
        <dbReference type="EMBL" id="CAF1265866.1"/>
    </source>
</evidence>
<evidence type="ECO:0000256" key="6">
    <source>
        <dbReference type="ARBA" id="ARBA00023136"/>
    </source>
</evidence>
<feature type="transmembrane region" description="Helical" evidence="9">
    <location>
        <begin position="226"/>
        <end position="244"/>
    </location>
</feature>
<evidence type="ECO:0000313" key="12">
    <source>
        <dbReference type="EMBL" id="CAF1421618.1"/>
    </source>
</evidence>
<keyword evidence="7" id="KW-0675">Receptor</keyword>
<sequence length="324" mass="37052">MASSLVSTLAFAQIILVQYVELTLFIAGTVGSLLNILLFSQKKFRSNSCCIYFLAASISTLIMLFVGILPQIYALNHTPSELFNDNLCKIRTYLAQVNAMACRWLLTIACIDRCLLTSADARFRRLATAPIARKIVFFLYIVWILIPIHALIFEETRRVGYFICIMSTDASAIYHNIYTIIAGGILPPLIMLASTKILWASLQAKRQRRELIEGRQRRNETQDTQVLIMLLLQVVIFIVFTLPYMSSNLYFAFTQVAVFVHPAVTFYSNTLASRTFRNELFIIIRKILINVCRQRFYHIRRIHPGTFTATGTHRPNNLPMIPIN</sequence>